<evidence type="ECO:0000256" key="4">
    <source>
        <dbReference type="ARBA" id="ARBA00022516"/>
    </source>
</evidence>
<evidence type="ECO:0000256" key="6">
    <source>
        <dbReference type="ARBA" id="ARBA00022832"/>
    </source>
</evidence>
<dbReference type="GO" id="GO:0006633">
    <property type="term" value="P:fatty acid biosynthetic process"/>
    <property type="evidence" value="ECO:0007669"/>
    <property type="project" value="UniProtKB-KW"/>
</dbReference>
<keyword evidence="5 11" id="KW-0479">Metal-binding</keyword>
<feature type="binding site" evidence="11">
    <location>
        <position position="110"/>
    </location>
    <ligand>
        <name>Fe cation</name>
        <dbReference type="ChEBI" id="CHEBI:24875"/>
        <label>1</label>
    </ligand>
</feature>
<comment type="similarity">
    <text evidence="2">Belongs to the fatty acid desaturase type 2 family.</text>
</comment>
<dbReference type="OrthoDB" id="9772881at2"/>
<sequence>MSAELTDLQLLHELEPVVEKYMNRHEKMHKNWNPHDYIPWSDGKNFYALGGQDWDPEQTQLSDVAQVAMVQNLVTEDNLPSYHREIAMTMGMDGAWGQWVNRWTAEENRHGIALRDYLVVTRAVDPVELEKLRLEVVNRGFSPGQNHQGGLFADTLFDSILYVTFQELATRVSHRNTGRACNETIADQLLAKISNDENLHMIFYRDVSEAGIDLAPNLAMTALHKILLNFQMPGFLVPEFRRKAVMIAVGGVYDIRIHLDEVVMPVLKKWRILEREDFTGEGARMRDEIGEHIQELERACDKFEVTKQRYLEREARRSEKITARKVLSTKGTLKMSGR</sequence>
<dbReference type="PIRSF" id="PIRSF000346">
    <property type="entry name" value="Dlt9_acylACP_des"/>
    <property type="match status" value="1"/>
</dbReference>
<evidence type="ECO:0000256" key="7">
    <source>
        <dbReference type="ARBA" id="ARBA00023002"/>
    </source>
</evidence>
<keyword evidence="7" id="KW-0560">Oxidoreductase</keyword>
<dbReference type="Pfam" id="PF03405">
    <property type="entry name" value="FA_desaturase_2"/>
    <property type="match status" value="1"/>
</dbReference>
<keyword evidence="9" id="KW-0443">Lipid metabolism</keyword>
<keyword evidence="10" id="KW-0275">Fatty acid biosynthesis</keyword>
<gene>
    <name evidence="12" type="ORF">BST12_04240</name>
</gene>
<feature type="binding site" evidence="11">
    <location>
        <position position="197"/>
    </location>
    <ligand>
        <name>Fe cation</name>
        <dbReference type="ChEBI" id="CHEBI:24875"/>
        <label>2</label>
    </ligand>
</feature>
<evidence type="ECO:0000313" key="12">
    <source>
        <dbReference type="EMBL" id="ORA24691.1"/>
    </source>
</evidence>
<dbReference type="GO" id="GO:0045300">
    <property type="term" value="F:stearoyl-[ACP] desaturase activity"/>
    <property type="evidence" value="ECO:0007669"/>
    <property type="project" value="InterPro"/>
</dbReference>
<evidence type="ECO:0000313" key="13">
    <source>
        <dbReference type="Proteomes" id="UP000192284"/>
    </source>
</evidence>
<dbReference type="InterPro" id="IPR005067">
    <property type="entry name" value="Fatty_acid_desaturase-2"/>
</dbReference>
<keyword evidence="13" id="KW-1185">Reference proteome</keyword>
<evidence type="ECO:0000256" key="2">
    <source>
        <dbReference type="ARBA" id="ARBA00008749"/>
    </source>
</evidence>
<dbReference type="InterPro" id="IPR012348">
    <property type="entry name" value="RNR-like"/>
</dbReference>
<dbReference type="EMBL" id="MVHE01000004">
    <property type="protein sequence ID" value="ORA24691.1"/>
    <property type="molecule type" value="Genomic_DNA"/>
</dbReference>
<feature type="binding site" evidence="11">
    <location>
        <position position="197"/>
    </location>
    <ligand>
        <name>Fe cation</name>
        <dbReference type="ChEBI" id="CHEBI:24875"/>
        <label>1</label>
    </ligand>
</feature>
<dbReference type="GO" id="GO:0046872">
    <property type="term" value="F:metal ion binding"/>
    <property type="evidence" value="ECO:0007669"/>
    <property type="project" value="UniProtKB-KW"/>
</dbReference>
<reference evidence="12 13" key="1">
    <citation type="submission" date="2017-02" db="EMBL/GenBank/DDBJ databases">
        <title>The new phylogeny of genus Mycobacterium.</title>
        <authorList>
            <person name="Tortoli E."/>
            <person name="Trovato A."/>
            <person name="Cirillo D.M."/>
        </authorList>
    </citation>
    <scope>NUCLEOTIDE SEQUENCE [LARGE SCALE GENOMIC DNA]</scope>
    <source>
        <strain evidence="12 13">DSM 45057</strain>
    </source>
</reference>
<organism evidence="12 13">
    <name type="scientific">Mycobacterium angelicum</name>
    <dbReference type="NCBI Taxonomy" id="470074"/>
    <lineage>
        <taxon>Bacteria</taxon>
        <taxon>Bacillati</taxon>
        <taxon>Actinomycetota</taxon>
        <taxon>Actinomycetes</taxon>
        <taxon>Mycobacteriales</taxon>
        <taxon>Mycobacteriaceae</taxon>
        <taxon>Mycobacterium</taxon>
    </lineage>
</organism>
<evidence type="ECO:0000256" key="10">
    <source>
        <dbReference type="ARBA" id="ARBA00023160"/>
    </source>
</evidence>
<evidence type="ECO:0000256" key="1">
    <source>
        <dbReference type="ARBA" id="ARBA00001954"/>
    </source>
</evidence>
<feature type="binding site" evidence="11">
    <location>
        <position position="107"/>
    </location>
    <ligand>
        <name>Fe cation</name>
        <dbReference type="ChEBI" id="CHEBI:24875"/>
        <label>2</label>
    </ligand>
</feature>
<evidence type="ECO:0000256" key="9">
    <source>
        <dbReference type="ARBA" id="ARBA00023098"/>
    </source>
</evidence>
<comment type="subunit">
    <text evidence="3">Homodimer.</text>
</comment>
<evidence type="ECO:0000256" key="5">
    <source>
        <dbReference type="ARBA" id="ARBA00022723"/>
    </source>
</evidence>
<dbReference type="CDD" id="cd01050">
    <property type="entry name" value="Acyl_ACP_Desat"/>
    <property type="match status" value="1"/>
</dbReference>
<dbReference type="Gene3D" id="1.10.620.20">
    <property type="entry name" value="Ribonucleotide Reductase, subunit A"/>
    <property type="match status" value="1"/>
</dbReference>
<dbReference type="GO" id="GO:0005829">
    <property type="term" value="C:cytosol"/>
    <property type="evidence" value="ECO:0007669"/>
    <property type="project" value="TreeGrafter"/>
</dbReference>
<evidence type="ECO:0000256" key="11">
    <source>
        <dbReference type="PIRSR" id="PIRSR000346-1"/>
    </source>
</evidence>
<feature type="binding site" evidence="11">
    <location>
        <position position="200"/>
    </location>
    <ligand>
        <name>Fe cation</name>
        <dbReference type="ChEBI" id="CHEBI:24875"/>
        <label>2</label>
    </ligand>
</feature>
<dbReference type="SUPFAM" id="SSF47240">
    <property type="entry name" value="Ferritin-like"/>
    <property type="match status" value="1"/>
</dbReference>
<comment type="cofactor">
    <cofactor evidence="1">
        <name>Fe(2+)</name>
        <dbReference type="ChEBI" id="CHEBI:29033"/>
    </cofactor>
</comment>
<dbReference type="RefSeq" id="WP_083111761.1">
    <property type="nucleotide sequence ID" value="NZ_JACKTS010000034.1"/>
</dbReference>
<feature type="binding site" evidence="11">
    <location>
        <position position="107"/>
    </location>
    <ligand>
        <name>Fe cation</name>
        <dbReference type="ChEBI" id="CHEBI:24875"/>
        <label>1</label>
    </ligand>
</feature>
<comment type="caution">
    <text evidence="12">The sequence shown here is derived from an EMBL/GenBank/DDBJ whole genome shotgun (WGS) entry which is preliminary data.</text>
</comment>
<feature type="binding site" evidence="11">
    <location>
        <position position="76"/>
    </location>
    <ligand>
        <name>Fe cation</name>
        <dbReference type="ChEBI" id="CHEBI:24875"/>
        <label>1</label>
    </ligand>
</feature>
<keyword evidence="8 11" id="KW-0408">Iron</keyword>
<comment type="cofactor">
    <cofactor evidence="11">
        <name>Fe cation</name>
        <dbReference type="ChEBI" id="CHEBI:24875"/>
    </cofactor>
    <text evidence="11">Binds 2 iron ions per subunit.</text>
</comment>
<dbReference type="PANTHER" id="PTHR31155">
    <property type="entry name" value="ACYL- ACYL-CARRIER-PROTEIN DESATURASE-RELATED"/>
    <property type="match status" value="1"/>
</dbReference>
<evidence type="ECO:0000256" key="3">
    <source>
        <dbReference type="ARBA" id="ARBA00011738"/>
    </source>
</evidence>
<evidence type="ECO:0000256" key="8">
    <source>
        <dbReference type="ARBA" id="ARBA00023004"/>
    </source>
</evidence>
<dbReference type="Proteomes" id="UP000192284">
    <property type="component" value="Unassembled WGS sequence"/>
</dbReference>
<proteinExistence type="inferred from homology"/>
<keyword evidence="6" id="KW-0276">Fatty acid metabolism</keyword>
<name>A0A1X0A3P7_MYCAN</name>
<dbReference type="PANTHER" id="PTHR31155:SF9">
    <property type="entry name" value="STEAROYL-[ACYL-CARRIER-PROTEIN] 9-DESATURASE 7, CHLOROPLASTIC"/>
    <property type="match status" value="1"/>
</dbReference>
<keyword evidence="4" id="KW-0444">Lipid biosynthesis</keyword>
<dbReference type="InterPro" id="IPR009078">
    <property type="entry name" value="Ferritin-like_SF"/>
</dbReference>
<dbReference type="AlphaFoldDB" id="A0A1X0A3P7"/>
<accession>A0A1X0A3P7</accession>
<feature type="binding site" evidence="11">
    <location>
        <position position="167"/>
    </location>
    <ligand>
        <name>Fe cation</name>
        <dbReference type="ChEBI" id="CHEBI:24875"/>
        <label>2</label>
    </ligand>
</feature>
<protein>
    <submittedName>
        <fullName evidence="12">Acyl-ACP desaturase</fullName>
    </submittedName>
</protein>